<dbReference type="Proteomes" id="UP001165060">
    <property type="component" value="Unassembled WGS sequence"/>
</dbReference>
<evidence type="ECO:0000313" key="3">
    <source>
        <dbReference type="EMBL" id="GMI41969.1"/>
    </source>
</evidence>
<keyword evidence="4" id="KW-1185">Reference proteome</keyword>
<sequence length="182" mass="20382">MTVDTAGCVSSRIARDRQPIAKRHAQDVSSSWFWWKVVAVLVLVFGGITYRSYQMTTVFNYNARKLHRYYQFEVKKKIASYQEARYIVYQYRDKEDTLWEKLERKYGLPVKEPSIYNDLVDAEEEARYEAEKAKTAPGEAPPGGGEFFADDEEEAGGAEGAEGAGAEGAEGAGADADADKEL</sequence>
<reference evidence="3 4" key="1">
    <citation type="journal article" date="2023" name="Commun. Biol.">
        <title>Genome analysis of Parmales, the sister group of diatoms, reveals the evolutionary specialization of diatoms from phago-mixotrophs to photoautotrophs.</title>
        <authorList>
            <person name="Ban H."/>
            <person name="Sato S."/>
            <person name="Yoshikawa S."/>
            <person name="Yamada K."/>
            <person name="Nakamura Y."/>
            <person name="Ichinomiya M."/>
            <person name="Sato N."/>
            <person name="Blanc-Mathieu R."/>
            <person name="Endo H."/>
            <person name="Kuwata A."/>
            <person name="Ogata H."/>
        </authorList>
    </citation>
    <scope>NUCLEOTIDE SEQUENCE [LARGE SCALE GENOMIC DNA]</scope>
</reference>
<comment type="caution">
    <text evidence="3">The sequence shown here is derived from an EMBL/GenBank/DDBJ whole genome shotgun (WGS) entry which is preliminary data.</text>
</comment>
<organism evidence="3 4">
    <name type="scientific">Tetraparma gracilis</name>
    <dbReference type="NCBI Taxonomy" id="2962635"/>
    <lineage>
        <taxon>Eukaryota</taxon>
        <taxon>Sar</taxon>
        <taxon>Stramenopiles</taxon>
        <taxon>Ochrophyta</taxon>
        <taxon>Bolidophyceae</taxon>
        <taxon>Parmales</taxon>
        <taxon>Triparmaceae</taxon>
        <taxon>Tetraparma</taxon>
    </lineage>
</organism>
<feature type="transmembrane region" description="Helical" evidence="2">
    <location>
        <begin position="32"/>
        <end position="50"/>
    </location>
</feature>
<gene>
    <name evidence="3" type="ORF">TeGR_g5636</name>
</gene>
<keyword evidence="2" id="KW-1133">Transmembrane helix</keyword>
<evidence type="ECO:0000256" key="2">
    <source>
        <dbReference type="SAM" id="Phobius"/>
    </source>
</evidence>
<keyword evidence="2" id="KW-0812">Transmembrane</keyword>
<evidence type="ECO:0000256" key="1">
    <source>
        <dbReference type="SAM" id="MobiDB-lite"/>
    </source>
</evidence>
<proteinExistence type="predicted"/>
<feature type="compositionally biased region" description="Gly residues" evidence="1">
    <location>
        <begin position="157"/>
        <end position="171"/>
    </location>
</feature>
<accession>A0ABQ6N658</accession>
<evidence type="ECO:0000313" key="4">
    <source>
        <dbReference type="Proteomes" id="UP001165060"/>
    </source>
</evidence>
<protein>
    <submittedName>
        <fullName evidence="3">Uncharacterized protein</fullName>
    </submittedName>
</protein>
<name>A0ABQ6N658_9STRA</name>
<keyword evidence="2" id="KW-0472">Membrane</keyword>
<feature type="region of interest" description="Disordered" evidence="1">
    <location>
        <begin position="127"/>
        <end position="182"/>
    </location>
</feature>
<dbReference type="EMBL" id="BRYB01002256">
    <property type="protein sequence ID" value="GMI41969.1"/>
    <property type="molecule type" value="Genomic_DNA"/>
</dbReference>